<dbReference type="EMBL" id="MU119064">
    <property type="protein sequence ID" value="KAF9641856.1"/>
    <property type="molecule type" value="Genomic_DNA"/>
</dbReference>
<accession>A0ACB6YWP4</accession>
<proteinExistence type="predicted"/>
<keyword evidence="2" id="KW-1185">Reference proteome</keyword>
<reference evidence="1" key="2">
    <citation type="journal article" date="2020" name="Nat. Commun.">
        <title>Large-scale genome sequencing of mycorrhizal fungi provides insights into the early evolution of symbiotic traits.</title>
        <authorList>
            <person name="Miyauchi S."/>
            <person name="Kiss E."/>
            <person name="Kuo A."/>
            <person name="Drula E."/>
            <person name="Kohler A."/>
            <person name="Sanchez-Garcia M."/>
            <person name="Morin E."/>
            <person name="Andreopoulos B."/>
            <person name="Barry K.W."/>
            <person name="Bonito G."/>
            <person name="Buee M."/>
            <person name="Carver A."/>
            <person name="Chen C."/>
            <person name="Cichocki N."/>
            <person name="Clum A."/>
            <person name="Culley D."/>
            <person name="Crous P.W."/>
            <person name="Fauchery L."/>
            <person name="Girlanda M."/>
            <person name="Hayes R.D."/>
            <person name="Keri Z."/>
            <person name="LaButti K."/>
            <person name="Lipzen A."/>
            <person name="Lombard V."/>
            <person name="Magnuson J."/>
            <person name="Maillard F."/>
            <person name="Murat C."/>
            <person name="Nolan M."/>
            <person name="Ohm R.A."/>
            <person name="Pangilinan J."/>
            <person name="Pereira M.F."/>
            <person name="Perotto S."/>
            <person name="Peter M."/>
            <person name="Pfister S."/>
            <person name="Riley R."/>
            <person name="Sitrit Y."/>
            <person name="Stielow J.B."/>
            <person name="Szollosi G."/>
            <person name="Zifcakova L."/>
            <person name="Stursova M."/>
            <person name="Spatafora J.W."/>
            <person name="Tedersoo L."/>
            <person name="Vaario L.M."/>
            <person name="Yamada A."/>
            <person name="Yan M."/>
            <person name="Wang P."/>
            <person name="Xu J."/>
            <person name="Bruns T."/>
            <person name="Baldrian P."/>
            <person name="Vilgalys R."/>
            <person name="Dunand C."/>
            <person name="Henrissat B."/>
            <person name="Grigoriev I.V."/>
            <person name="Hibbett D."/>
            <person name="Nagy L.G."/>
            <person name="Martin F.M."/>
        </authorList>
    </citation>
    <scope>NUCLEOTIDE SEQUENCE</scope>
    <source>
        <strain evidence="1">P2</strain>
    </source>
</reference>
<name>A0ACB6YWP4_THEGA</name>
<evidence type="ECO:0000313" key="2">
    <source>
        <dbReference type="Proteomes" id="UP000886501"/>
    </source>
</evidence>
<protein>
    <submittedName>
        <fullName evidence="1">Uncharacterized protein</fullName>
    </submittedName>
</protein>
<reference evidence="1" key="1">
    <citation type="submission" date="2019-10" db="EMBL/GenBank/DDBJ databases">
        <authorList>
            <consortium name="DOE Joint Genome Institute"/>
            <person name="Kuo A."/>
            <person name="Miyauchi S."/>
            <person name="Kiss E."/>
            <person name="Drula E."/>
            <person name="Kohler A."/>
            <person name="Sanchez-Garcia M."/>
            <person name="Andreopoulos B."/>
            <person name="Barry K.W."/>
            <person name="Bonito G."/>
            <person name="Buee M."/>
            <person name="Carver A."/>
            <person name="Chen C."/>
            <person name="Cichocki N."/>
            <person name="Clum A."/>
            <person name="Culley D."/>
            <person name="Crous P.W."/>
            <person name="Fauchery L."/>
            <person name="Girlanda M."/>
            <person name="Hayes R."/>
            <person name="Keri Z."/>
            <person name="Labutti K."/>
            <person name="Lipzen A."/>
            <person name="Lombard V."/>
            <person name="Magnuson J."/>
            <person name="Maillard F."/>
            <person name="Morin E."/>
            <person name="Murat C."/>
            <person name="Nolan M."/>
            <person name="Ohm R."/>
            <person name="Pangilinan J."/>
            <person name="Pereira M."/>
            <person name="Perotto S."/>
            <person name="Peter M."/>
            <person name="Riley R."/>
            <person name="Sitrit Y."/>
            <person name="Stielow B."/>
            <person name="Szollosi G."/>
            <person name="Zifcakova L."/>
            <person name="Stursova M."/>
            <person name="Spatafora J.W."/>
            <person name="Tedersoo L."/>
            <person name="Vaario L.-M."/>
            <person name="Yamada A."/>
            <person name="Yan M."/>
            <person name="Wang P."/>
            <person name="Xu J."/>
            <person name="Bruns T."/>
            <person name="Baldrian P."/>
            <person name="Vilgalys R."/>
            <person name="Henrissat B."/>
            <person name="Grigoriev I.V."/>
            <person name="Hibbett D."/>
            <person name="Nagy L.G."/>
            <person name="Martin F.M."/>
        </authorList>
    </citation>
    <scope>NUCLEOTIDE SEQUENCE</scope>
    <source>
        <strain evidence="1">P2</strain>
    </source>
</reference>
<gene>
    <name evidence="1" type="ORF">BDM02DRAFT_3133519</name>
</gene>
<evidence type="ECO:0000313" key="1">
    <source>
        <dbReference type="EMBL" id="KAF9641856.1"/>
    </source>
</evidence>
<organism evidence="1 2">
    <name type="scientific">Thelephora ganbajun</name>
    <name type="common">Ganba fungus</name>
    <dbReference type="NCBI Taxonomy" id="370292"/>
    <lineage>
        <taxon>Eukaryota</taxon>
        <taxon>Fungi</taxon>
        <taxon>Dikarya</taxon>
        <taxon>Basidiomycota</taxon>
        <taxon>Agaricomycotina</taxon>
        <taxon>Agaricomycetes</taxon>
        <taxon>Thelephorales</taxon>
        <taxon>Thelephoraceae</taxon>
        <taxon>Thelephora</taxon>
    </lineage>
</organism>
<dbReference type="Proteomes" id="UP000886501">
    <property type="component" value="Unassembled WGS sequence"/>
</dbReference>
<sequence>MLQKALDKDHYLLGTTPTTIGVDTIQGIITPVNISGLCSALPTEDFILYCWTYTPEHGHSIMDEVMWFCVECEHWYHLDCCEVTSTEQMYSCLQDYMEMPLLKGGLLGPTGTTPLVFSATQVVRELQGDEPAICGGWEDLLEEHLGCSADEFLAERLEGALSIISVEVNCPLDQPDGHIPSTSTPSWRSRNKTKSERPKSSHVPTKQQSFCIYAVSAPAAD</sequence>
<comment type="caution">
    <text evidence="1">The sequence shown here is derived from an EMBL/GenBank/DDBJ whole genome shotgun (WGS) entry which is preliminary data.</text>
</comment>